<gene>
    <name evidence="3" type="ORF">CI610_02298</name>
</gene>
<dbReference type="GO" id="GO:0004803">
    <property type="term" value="F:transposase activity"/>
    <property type="evidence" value="ECO:0007669"/>
    <property type="project" value="InterPro"/>
</dbReference>
<dbReference type="InterPro" id="IPR025161">
    <property type="entry name" value="IS402-like_dom"/>
</dbReference>
<proteinExistence type="predicted"/>
<dbReference type="Pfam" id="PF13340">
    <property type="entry name" value="DUF4096"/>
    <property type="match status" value="1"/>
</dbReference>
<comment type="caution">
    <text evidence="3">The sequence shown here is derived from an EMBL/GenBank/DDBJ whole genome shotgun (WGS) entry which is preliminary data.</text>
</comment>
<name>A0A2H9T6B4_9ZZZZ</name>
<organism evidence="3">
    <name type="scientific">invertebrate metagenome</name>
    <dbReference type="NCBI Taxonomy" id="1711999"/>
    <lineage>
        <taxon>unclassified sequences</taxon>
        <taxon>metagenomes</taxon>
        <taxon>organismal metagenomes</taxon>
    </lineage>
</organism>
<dbReference type="GO" id="GO:0003677">
    <property type="term" value="F:DNA binding"/>
    <property type="evidence" value="ECO:0007669"/>
    <property type="project" value="InterPro"/>
</dbReference>
<dbReference type="EMBL" id="NSIT01000132">
    <property type="protein sequence ID" value="PJE78760.1"/>
    <property type="molecule type" value="Genomic_DNA"/>
</dbReference>
<sequence length="204" mass="23085">MLYRIRVGCPWRDLPKEFGLWNSIFKKFNAGSDQGKWIKLFGALVEEADMEWLFMDGSYIRDHQHCTGASKESTEAIGKSRGGNTTKIHLSVDACGLPVGFEVTGGEVHDCTMAPVLLAKTPDVETVVADRGYDSQPVRDPILKQKGKPVIPRKRNSVVGNRDIDWCLYKYRHLVENAFARLKHFRGLATRYDKLKRNFISVVA</sequence>
<feature type="domain" description="Transposase IS4-like" evidence="1">
    <location>
        <begin position="53"/>
        <end position="200"/>
    </location>
</feature>
<dbReference type="AlphaFoldDB" id="A0A2H9T6B4"/>
<dbReference type="GO" id="GO:0006313">
    <property type="term" value="P:DNA transposition"/>
    <property type="evidence" value="ECO:0007669"/>
    <property type="project" value="InterPro"/>
</dbReference>
<dbReference type="Pfam" id="PF01609">
    <property type="entry name" value="DDE_Tnp_1"/>
    <property type="match status" value="1"/>
</dbReference>
<reference evidence="3" key="1">
    <citation type="journal article" date="2017" name="Appl. Environ. Microbiol.">
        <title>Molecular characterization of an Endozoicomonas-like organism causing infection in king scallop Pecten maximus L.</title>
        <authorList>
            <person name="Cano I."/>
            <person name="van Aerle R."/>
            <person name="Ross S."/>
            <person name="Verner-Jeffreys D.W."/>
            <person name="Paley R.K."/>
            <person name="Rimmer G."/>
            <person name="Ryder D."/>
            <person name="Hooper P."/>
            <person name="Stone D."/>
            <person name="Feist S.W."/>
        </authorList>
    </citation>
    <scope>NUCLEOTIDE SEQUENCE</scope>
</reference>
<protein>
    <submittedName>
        <fullName evidence="3">Uncharacterized protein</fullName>
    </submittedName>
</protein>
<evidence type="ECO:0000313" key="3">
    <source>
        <dbReference type="EMBL" id="PJE78760.1"/>
    </source>
</evidence>
<accession>A0A2H9T6B4</accession>
<dbReference type="PANTHER" id="PTHR30007:SF1">
    <property type="entry name" value="BLR1914 PROTEIN"/>
    <property type="match status" value="1"/>
</dbReference>
<evidence type="ECO:0000259" key="2">
    <source>
        <dbReference type="Pfam" id="PF13340"/>
    </source>
</evidence>
<dbReference type="PANTHER" id="PTHR30007">
    <property type="entry name" value="PHP DOMAIN PROTEIN"/>
    <property type="match status" value="1"/>
</dbReference>
<feature type="domain" description="Insertion element IS402-like" evidence="2">
    <location>
        <begin position="1"/>
        <end position="41"/>
    </location>
</feature>
<dbReference type="InterPro" id="IPR002559">
    <property type="entry name" value="Transposase_11"/>
</dbReference>
<dbReference type="NCBIfam" id="NF033580">
    <property type="entry name" value="transpos_IS5_3"/>
    <property type="match status" value="1"/>
</dbReference>
<evidence type="ECO:0000259" key="1">
    <source>
        <dbReference type="Pfam" id="PF01609"/>
    </source>
</evidence>